<keyword evidence="2" id="KW-1185">Reference proteome</keyword>
<dbReference type="EMBL" id="SOZI01000088">
    <property type="protein sequence ID" value="TNY19667.1"/>
    <property type="molecule type" value="Genomic_DNA"/>
</dbReference>
<proteinExistence type="predicted"/>
<dbReference type="AlphaFoldDB" id="A0A5C5FS26"/>
<accession>A0A5C5FS26</accession>
<protein>
    <submittedName>
        <fullName evidence="1">Uncharacterized protein</fullName>
    </submittedName>
</protein>
<dbReference type="OrthoDB" id="10610591at2759"/>
<reference evidence="1 2" key="1">
    <citation type="submission" date="2019-03" db="EMBL/GenBank/DDBJ databases">
        <title>Rhodosporidium diobovatum UCD-FST 08-225 genome sequencing, assembly, and annotation.</title>
        <authorList>
            <person name="Fakankun I.U."/>
            <person name="Fristensky B."/>
            <person name="Levin D.B."/>
        </authorList>
    </citation>
    <scope>NUCLEOTIDE SEQUENCE [LARGE SCALE GENOMIC DNA]</scope>
    <source>
        <strain evidence="1 2">UCD-FST 08-225</strain>
    </source>
</reference>
<name>A0A5C5FS26_9BASI</name>
<comment type="caution">
    <text evidence="1">The sequence shown here is derived from an EMBL/GenBank/DDBJ whole genome shotgun (WGS) entry which is preliminary data.</text>
</comment>
<sequence length="320" mass="35795">MDPTHHQEDPVPWEVPRQDPLFRQVSHIYSWIVPRLGSPYEHQNVMKVSEAFSNAWAGWRAPERRWLAEHLVAQFGVAITLKEPEEYEWSQLLYKPLATKAGSLPAEGGAWPLIRAPERRRLRAVEDCVAAIARDFPDARVAREWGGAFFAHERMTVNKLQRTSAAEWECLLRQLEALPEKLPALVDFLAAHDEPLSKALPTADALFLQAYDASHLADTRLERFRALLGGIDNVYAFAVEKGLKPNKAAVARLAIHCASTSGPDQARAFAAEPLQVQVSAVDLARDILFDAFAYIHGGKCLLEPDRVVRCAQPSLRTSPL</sequence>
<organism evidence="1 2">
    <name type="scientific">Rhodotorula diobovata</name>
    <dbReference type="NCBI Taxonomy" id="5288"/>
    <lineage>
        <taxon>Eukaryota</taxon>
        <taxon>Fungi</taxon>
        <taxon>Dikarya</taxon>
        <taxon>Basidiomycota</taxon>
        <taxon>Pucciniomycotina</taxon>
        <taxon>Microbotryomycetes</taxon>
        <taxon>Sporidiobolales</taxon>
        <taxon>Sporidiobolaceae</taxon>
        <taxon>Rhodotorula</taxon>
    </lineage>
</organism>
<dbReference type="Proteomes" id="UP000311382">
    <property type="component" value="Unassembled WGS sequence"/>
</dbReference>
<evidence type="ECO:0000313" key="1">
    <source>
        <dbReference type="EMBL" id="TNY19667.1"/>
    </source>
</evidence>
<gene>
    <name evidence="1" type="ORF">DMC30DRAFT_291418</name>
</gene>
<evidence type="ECO:0000313" key="2">
    <source>
        <dbReference type="Proteomes" id="UP000311382"/>
    </source>
</evidence>